<evidence type="ECO:0000256" key="1">
    <source>
        <dbReference type="SAM" id="MobiDB-lite"/>
    </source>
</evidence>
<feature type="region of interest" description="Disordered" evidence="1">
    <location>
        <begin position="1"/>
        <end position="20"/>
    </location>
</feature>
<comment type="caution">
    <text evidence="2">The sequence shown here is derived from an EMBL/GenBank/DDBJ whole genome shotgun (WGS) entry which is preliminary data.</text>
</comment>
<organism evidence="2 3">
    <name type="scientific">Paraburkholderia caledonica</name>
    <dbReference type="NCBI Taxonomy" id="134536"/>
    <lineage>
        <taxon>Bacteria</taxon>
        <taxon>Pseudomonadati</taxon>
        <taxon>Pseudomonadota</taxon>
        <taxon>Betaproteobacteria</taxon>
        <taxon>Burkholderiales</taxon>
        <taxon>Burkholderiaceae</taxon>
        <taxon>Paraburkholderia</taxon>
    </lineage>
</organism>
<gene>
    <name evidence="2" type="ORF">J2793_002746</name>
</gene>
<name>A0AB73IBT3_9BURK</name>
<dbReference type="EMBL" id="JAURTK010000003">
    <property type="protein sequence ID" value="MDP9647300.1"/>
    <property type="molecule type" value="Genomic_DNA"/>
</dbReference>
<sequence>MRPQMTDSNGHTPIAPTLFQQAGKPANRQLENWTEPQRDVGWVTTQVCLVTFPPAKRLTILALTQQVKKLRK</sequence>
<reference evidence="2" key="1">
    <citation type="submission" date="2023-07" db="EMBL/GenBank/DDBJ databases">
        <title>Sorghum-associated microbial communities from plants grown in Nebraska, USA.</title>
        <authorList>
            <person name="Schachtman D."/>
        </authorList>
    </citation>
    <scope>NUCLEOTIDE SEQUENCE</scope>
    <source>
        <strain evidence="2">DS1061</strain>
    </source>
</reference>
<accession>A0AB73IBT3</accession>
<protein>
    <submittedName>
        <fullName evidence="2">Uncharacterized protein</fullName>
    </submittedName>
</protein>
<dbReference type="Proteomes" id="UP001229486">
    <property type="component" value="Unassembled WGS sequence"/>
</dbReference>
<dbReference type="AlphaFoldDB" id="A0AB73IBT3"/>
<feature type="compositionally biased region" description="Polar residues" evidence="1">
    <location>
        <begin position="1"/>
        <end position="11"/>
    </location>
</feature>
<evidence type="ECO:0000313" key="2">
    <source>
        <dbReference type="EMBL" id="MDP9647300.1"/>
    </source>
</evidence>
<evidence type="ECO:0000313" key="3">
    <source>
        <dbReference type="Proteomes" id="UP001229486"/>
    </source>
</evidence>
<proteinExistence type="predicted"/>